<evidence type="ECO:0000259" key="3">
    <source>
        <dbReference type="Pfam" id="PF12165"/>
    </source>
</evidence>
<dbReference type="GO" id="GO:0006355">
    <property type="term" value="P:regulation of DNA-templated transcription"/>
    <property type="evidence" value="ECO:0007669"/>
    <property type="project" value="UniProtKB-UniRule"/>
</dbReference>
<reference evidence="4" key="2">
    <citation type="submission" date="2023-05" db="EMBL/GenBank/DDBJ databases">
        <authorList>
            <person name="Schelkunov M.I."/>
        </authorList>
    </citation>
    <scope>NUCLEOTIDE SEQUENCE</scope>
    <source>
        <strain evidence="4">Hsosn_3</strain>
        <tissue evidence="4">Leaf</tissue>
    </source>
</reference>
<reference evidence="4" key="1">
    <citation type="submission" date="2023-02" db="EMBL/GenBank/DDBJ databases">
        <title>Genome of toxic invasive species Heracleum sosnowskyi carries increased number of genes despite the absence of recent whole-genome duplications.</title>
        <authorList>
            <person name="Schelkunov M."/>
            <person name="Shtratnikova V."/>
            <person name="Makarenko M."/>
            <person name="Klepikova A."/>
            <person name="Omelchenko D."/>
            <person name="Novikova G."/>
            <person name="Obukhova E."/>
            <person name="Bogdanov V."/>
            <person name="Penin A."/>
            <person name="Logacheva M."/>
        </authorList>
    </citation>
    <scope>NUCLEOTIDE SEQUENCE</scope>
    <source>
        <strain evidence="4">Hsosn_3</strain>
        <tissue evidence="4">Leaf</tissue>
    </source>
</reference>
<evidence type="ECO:0000256" key="2">
    <source>
        <dbReference type="SAM" id="MobiDB-lite"/>
    </source>
</evidence>
<sequence length="188" mass="21421">MASTAAAPERNVVSRACNVEDIFNDFEARRAGILKALTEDVAKLHMECDPDRTNLRLYGLPNRSWELRVPEEEYDPELLLFDIPEPMLGINFARPDNMQDTPWMALVAIHSDSWLLAVAFYYAGRSGFDLDDRTRLFNMINDVPVEHNDLEDVGPPQNISHALKSQAETANRPKRSQKAPSYLKDYEV</sequence>
<keyword evidence="1" id="KW-0805">Transcription regulation</keyword>
<dbReference type="GO" id="GO:0003712">
    <property type="term" value="F:transcription coregulator activity"/>
    <property type="evidence" value="ECO:0007669"/>
    <property type="project" value="TreeGrafter"/>
</dbReference>
<keyword evidence="1" id="KW-0804">Transcription</keyword>
<organism evidence="4 5">
    <name type="scientific">Heracleum sosnowskyi</name>
    <dbReference type="NCBI Taxonomy" id="360622"/>
    <lineage>
        <taxon>Eukaryota</taxon>
        <taxon>Viridiplantae</taxon>
        <taxon>Streptophyta</taxon>
        <taxon>Embryophyta</taxon>
        <taxon>Tracheophyta</taxon>
        <taxon>Spermatophyta</taxon>
        <taxon>Magnoliopsida</taxon>
        <taxon>eudicotyledons</taxon>
        <taxon>Gunneridae</taxon>
        <taxon>Pentapetalae</taxon>
        <taxon>asterids</taxon>
        <taxon>campanulids</taxon>
        <taxon>Apiales</taxon>
        <taxon>Apiaceae</taxon>
        <taxon>Apioideae</taxon>
        <taxon>apioid superclade</taxon>
        <taxon>Tordylieae</taxon>
        <taxon>Tordyliinae</taxon>
        <taxon>Heracleum</taxon>
    </lineage>
</organism>
<comment type="similarity">
    <text evidence="1">Belongs to the Alfin family.</text>
</comment>
<dbReference type="AlphaFoldDB" id="A0AAD8M6U0"/>
<proteinExistence type="inferred from homology"/>
<name>A0AAD8M6U0_9APIA</name>
<feature type="domain" description="Alfin N-terminal" evidence="3">
    <location>
        <begin position="19"/>
        <end position="148"/>
    </location>
</feature>
<comment type="subcellular location">
    <subcellularLocation>
        <location evidence="1">Nucleus</location>
    </subcellularLocation>
</comment>
<comment type="subunit">
    <text evidence="1">Interacts with H3K4me3 and to a lesser extent with H3K4me2.</text>
</comment>
<evidence type="ECO:0000313" key="4">
    <source>
        <dbReference type="EMBL" id="KAK1362806.1"/>
    </source>
</evidence>
<dbReference type="Proteomes" id="UP001237642">
    <property type="component" value="Unassembled WGS sequence"/>
</dbReference>
<evidence type="ECO:0000256" key="1">
    <source>
        <dbReference type="RuleBase" id="RU369089"/>
    </source>
</evidence>
<dbReference type="PANTHER" id="PTHR12321">
    <property type="entry name" value="CPG BINDING PROTEIN"/>
    <property type="match status" value="1"/>
</dbReference>
<keyword evidence="1" id="KW-0156">Chromatin regulator</keyword>
<dbReference type="InterPro" id="IPR045104">
    <property type="entry name" value="Alfin"/>
</dbReference>
<keyword evidence="1" id="KW-0862">Zinc</keyword>
<dbReference type="GO" id="GO:0042393">
    <property type="term" value="F:histone binding"/>
    <property type="evidence" value="ECO:0007669"/>
    <property type="project" value="UniProtKB-UniRule"/>
</dbReference>
<evidence type="ECO:0000313" key="5">
    <source>
        <dbReference type="Proteomes" id="UP001237642"/>
    </source>
</evidence>
<dbReference type="GO" id="GO:0000976">
    <property type="term" value="F:transcription cis-regulatory region binding"/>
    <property type="evidence" value="ECO:0007669"/>
    <property type="project" value="TreeGrafter"/>
</dbReference>
<comment type="domain">
    <text evidence="1">The PHD-type zinc finger mediates the binding to H3K4me3.</text>
</comment>
<gene>
    <name evidence="4" type="ORF">POM88_038367</name>
</gene>
<comment type="caution">
    <text evidence="4">The sequence shown here is derived from an EMBL/GenBank/DDBJ whole genome shotgun (WGS) entry which is preliminary data.</text>
</comment>
<dbReference type="Pfam" id="PF12165">
    <property type="entry name" value="Alfin"/>
    <property type="match status" value="1"/>
</dbReference>
<dbReference type="GO" id="GO:0006325">
    <property type="term" value="P:chromatin organization"/>
    <property type="evidence" value="ECO:0007669"/>
    <property type="project" value="UniProtKB-UniRule"/>
</dbReference>
<keyword evidence="1" id="KW-0479">Metal-binding</keyword>
<feature type="region of interest" description="Disordered" evidence="2">
    <location>
        <begin position="149"/>
        <end position="188"/>
    </location>
</feature>
<dbReference type="EMBL" id="JAUIZM010000009">
    <property type="protein sequence ID" value="KAK1362806.1"/>
    <property type="molecule type" value="Genomic_DNA"/>
</dbReference>
<keyword evidence="1" id="KW-0863">Zinc-finger</keyword>
<dbReference type="InterPro" id="IPR021998">
    <property type="entry name" value="Alfin_N"/>
</dbReference>
<dbReference type="PANTHER" id="PTHR12321:SF98">
    <property type="entry name" value="PHD FINGER PROTEIN ALFIN-LIKE 5"/>
    <property type="match status" value="1"/>
</dbReference>
<comment type="function">
    <text evidence="1">Histone-binding component that specifically recognizes H3 tails trimethylated on 'Lys-4' (H3K4me3), which mark transcription start sites of virtually all active genes.</text>
</comment>
<accession>A0AAD8M6U0</accession>
<protein>
    <recommendedName>
        <fullName evidence="1">PHD finger protein ALFIN-LIKE</fullName>
    </recommendedName>
</protein>
<keyword evidence="5" id="KW-1185">Reference proteome</keyword>
<dbReference type="GO" id="GO:0008270">
    <property type="term" value="F:zinc ion binding"/>
    <property type="evidence" value="ECO:0007669"/>
    <property type="project" value="UniProtKB-KW"/>
</dbReference>
<keyword evidence="1" id="KW-0539">Nucleus</keyword>
<dbReference type="GO" id="GO:0005634">
    <property type="term" value="C:nucleus"/>
    <property type="evidence" value="ECO:0007669"/>
    <property type="project" value="UniProtKB-SubCell"/>
</dbReference>